<dbReference type="GO" id="GO:0005524">
    <property type="term" value="F:ATP binding"/>
    <property type="evidence" value="ECO:0007669"/>
    <property type="project" value="UniProtKB-UniRule"/>
</dbReference>
<comment type="subcellular location">
    <subcellularLocation>
        <location evidence="1 8">Cell membrane</location>
        <topology evidence="1 8">Peripheral membrane protein</topology>
    </subcellularLocation>
</comment>
<proteinExistence type="inferred from homology"/>
<dbReference type="NCBIfam" id="NF009977">
    <property type="entry name" value="PRK13442.1"/>
    <property type="match status" value="1"/>
</dbReference>
<evidence type="ECO:0000256" key="1">
    <source>
        <dbReference type="ARBA" id="ARBA00004202"/>
    </source>
</evidence>
<dbReference type="AlphaFoldDB" id="A0A315RZI7"/>
<evidence type="ECO:0000256" key="8">
    <source>
        <dbReference type="HAMAP-Rule" id="MF_00530"/>
    </source>
</evidence>
<dbReference type="RefSeq" id="WP_004219181.1">
    <property type="nucleotide sequence ID" value="NZ_CAKMAC010000013.1"/>
</dbReference>
<accession>A0A315RZI7</accession>
<dbReference type="InterPro" id="IPR001469">
    <property type="entry name" value="ATP_synth_F1_dsu/esu"/>
</dbReference>
<dbReference type="SUPFAM" id="SSF51344">
    <property type="entry name" value="Epsilon subunit of F1F0-ATP synthase N-terminal domain"/>
    <property type="match status" value="1"/>
</dbReference>
<evidence type="ECO:0000256" key="2">
    <source>
        <dbReference type="ARBA" id="ARBA00005712"/>
    </source>
</evidence>
<name>A0A315RZI7_BIFAN</name>
<gene>
    <name evidence="8" type="primary">atpC</name>
    <name evidence="10" type="ORF">PG2011B_1454</name>
</gene>
<sequence length="102" mass="10549">MAGATIAVNIVSSERPVWSGEAKQVVVPAYAGGMGILPGHEPVLSVIEEGRLDVTDPNGKKFSFEVTGGFISFDSNKLTVAVENARSIAFQAEGADQSGIVG</sequence>
<keyword evidence="8" id="KW-0375">Hydrogen ion transport</keyword>
<dbReference type="HAMAP" id="MF_00530">
    <property type="entry name" value="ATP_synth_epsil_bac"/>
    <property type="match status" value="1"/>
</dbReference>
<dbReference type="PANTHER" id="PTHR13822">
    <property type="entry name" value="ATP SYNTHASE DELTA/EPSILON CHAIN"/>
    <property type="match status" value="1"/>
</dbReference>
<dbReference type="Proteomes" id="UP000293613">
    <property type="component" value="Unassembled WGS sequence"/>
</dbReference>
<reference evidence="10 11" key="1">
    <citation type="journal article" date="2019" name="Appl. Environ. Microbiol.">
        <title>Dissecting the evolutionary development of the Bifidobacterium animalis species through comparative genomics analyses.</title>
        <authorList>
            <person name="Lugli G.A."/>
            <person name="Mancino W."/>
            <person name="Milani C."/>
            <person name="Duranti S."/>
            <person name="Mancabelli L."/>
            <person name="Napoli S."/>
            <person name="Mangifesta M."/>
            <person name="Viappiani A."/>
            <person name="Anzalone R."/>
            <person name="Longhi G."/>
            <person name="van Sinderen D."/>
            <person name="Ventura M."/>
            <person name="Turroni F."/>
        </authorList>
    </citation>
    <scope>NUCLEOTIDE SEQUENCE [LARGE SCALE GENOMIC DNA]</scope>
    <source>
        <strain evidence="10 11">2011B</strain>
    </source>
</reference>
<dbReference type="GO" id="GO:0046933">
    <property type="term" value="F:proton-transporting ATP synthase activity, rotational mechanism"/>
    <property type="evidence" value="ECO:0007669"/>
    <property type="project" value="UniProtKB-UniRule"/>
</dbReference>
<evidence type="ECO:0000256" key="7">
    <source>
        <dbReference type="ARBA" id="ARBA00023310"/>
    </source>
</evidence>
<comment type="function">
    <text evidence="8">Produces ATP from ADP in the presence of a proton gradient across the membrane.</text>
</comment>
<dbReference type="PANTHER" id="PTHR13822:SF10">
    <property type="entry name" value="ATP SYNTHASE EPSILON CHAIN, CHLOROPLASTIC"/>
    <property type="match status" value="1"/>
</dbReference>
<dbReference type="InterPro" id="IPR036771">
    <property type="entry name" value="ATPsynth_dsu/esu_N"/>
</dbReference>
<dbReference type="InterPro" id="IPR020546">
    <property type="entry name" value="ATP_synth_F1_dsu/esu_N"/>
</dbReference>
<keyword evidence="3 8" id="KW-0813">Transport</keyword>
<comment type="similarity">
    <text evidence="2 8">Belongs to the ATPase epsilon chain family.</text>
</comment>
<keyword evidence="5 8" id="KW-0472">Membrane</keyword>
<dbReference type="GO" id="GO:0045259">
    <property type="term" value="C:proton-transporting ATP synthase complex"/>
    <property type="evidence" value="ECO:0007669"/>
    <property type="project" value="UniProtKB-KW"/>
</dbReference>
<dbReference type="Gene3D" id="2.60.15.10">
    <property type="entry name" value="F0F1 ATP synthase delta/epsilon subunit, N-terminal"/>
    <property type="match status" value="1"/>
</dbReference>
<organism evidence="10 11">
    <name type="scientific">Bifidobacterium animalis subsp. lactis</name>
    <name type="common">Bifidobacterium lactis</name>
    <dbReference type="NCBI Taxonomy" id="302911"/>
    <lineage>
        <taxon>Bacteria</taxon>
        <taxon>Bacillati</taxon>
        <taxon>Actinomycetota</taxon>
        <taxon>Actinomycetes</taxon>
        <taxon>Bifidobacteriales</taxon>
        <taxon>Bifidobacteriaceae</taxon>
        <taxon>Bifidobacterium</taxon>
    </lineage>
</organism>
<dbReference type="CDD" id="cd12152">
    <property type="entry name" value="F1-ATPase_delta"/>
    <property type="match status" value="1"/>
</dbReference>
<evidence type="ECO:0000256" key="5">
    <source>
        <dbReference type="ARBA" id="ARBA00023136"/>
    </source>
</evidence>
<dbReference type="OMA" id="AADHFVW"/>
<dbReference type="Pfam" id="PF02823">
    <property type="entry name" value="ATP-synt_DE_N"/>
    <property type="match status" value="1"/>
</dbReference>
<keyword evidence="7 8" id="KW-0066">ATP synthesis</keyword>
<comment type="caution">
    <text evidence="10">The sequence shown here is derived from an EMBL/GenBank/DDBJ whole genome shotgun (WGS) entry which is preliminary data.</text>
</comment>
<evidence type="ECO:0000313" key="11">
    <source>
        <dbReference type="Proteomes" id="UP000293613"/>
    </source>
</evidence>
<evidence type="ECO:0000256" key="3">
    <source>
        <dbReference type="ARBA" id="ARBA00022448"/>
    </source>
</evidence>
<evidence type="ECO:0000313" key="10">
    <source>
        <dbReference type="EMBL" id="RYM92999.1"/>
    </source>
</evidence>
<feature type="domain" description="ATP synthase F1 complex delta/epsilon subunit N-terminal" evidence="9">
    <location>
        <begin position="7"/>
        <end position="85"/>
    </location>
</feature>
<evidence type="ECO:0000259" key="9">
    <source>
        <dbReference type="Pfam" id="PF02823"/>
    </source>
</evidence>
<keyword evidence="6 8" id="KW-0139">CF(1)</keyword>
<dbReference type="GeneID" id="29696536"/>
<dbReference type="EMBL" id="RSCO01000033">
    <property type="protein sequence ID" value="RYM92999.1"/>
    <property type="molecule type" value="Genomic_DNA"/>
</dbReference>
<dbReference type="GO" id="GO:0005886">
    <property type="term" value="C:plasma membrane"/>
    <property type="evidence" value="ECO:0007669"/>
    <property type="project" value="UniProtKB-SubCell"/>
</dbReference>
<evidence type="ECO:0000256" key="6">
    <source>
        <dbReference type="ARBA" id="ARBA00023196"/>
    </source>
</evidence>
<protein>
    <recommendedName>
        <fullName evidence="8">ATP synthase epsilon chain</fullName>
    </recommendedName>
    <alternativeName>
        <fullName evidence="8">ATP synthase F1 sector epsilon subunit</fullName>
    </alternativeName>
    <alternativeName>
        <fullName evidence="8">F-ATPase epsilon subunit</fullName>
    </alternativeName>
</protein>
<evidence type="ECO:0000256" key="4">
    <source>
        <dbReference type="ARBA" id="ARBA00023065"/>
    </source>
</evidence>
<keyword evidence="8" id="KW-1003">Cell membrane</keyword>
<comment type="subunit">
    <text evidence="8">F-type ATPases have 2 components, CF(1) - the catalytic core - and CF(0) - the membrane proton channel. CF(1) has five subunits: alpha(3), beta(3), gamma(1), delta(1), epsilon(1). CF(0) has three main subunits: a, b and c.</text>
</comment>
<keyword evidence="4 8" id="KW-0406">Ion transport</keyword>